<evidence type="ECO:0000256" key="1">
    <source>
        <dbReference type="ARBA" id="ARBA00022603"/>
    </source>
</evidence>
<dbReference type="GO" id="GO:0032259">
    <property type="term" value="P:methylation"/>
    <property type="evidence" value="ECO:0007669"/>
    <property type="project" value="UniProtKB-KW"/>
</dbReference>
<evidence type="ECO:0000256" key="2">
    <source>
        <dbReference type="ARBA" id="ARBA00022691"/>
    </source>
</evidence>
<keyword evidence="2" id="KW-0949">S-adenosyl-L-methionine</keyword>
<feature type="domain" description="Methyltransferase small" evidence="3">
    <location>
        <begin position="25"/>
        <end position="110"/>
    </location>
</feature>
<keyword evidence="1 4" id="KW-0808">Transferase</keyword>
<dbReference type="InterPro" id="IPR029063">
    <property type="entry name" value="SAM-dependent_MTases_sf"/>
</dbReference>
<sequence>MLFYQPQDGYCFNSDSIFLYDFAASFSPKGRVLDVGSGVGVIGLLLARDFPIELTMIEKQEKMASLAEKNLETNKITANLLRSDFLEYQGGEPFDFIVSNPPFYHGDVVQSRNSHINACRYNTHLPIEPFFKKVASLLLPRGHFIFCYDASQLPELLVTLEKVALRAEDIRFVHPKADRPAKLVMIHARRGSRSKSRVLPPFIVFEGDRYMPEAQEIFKRAGTHTIKCQI</sequence>
<dbReference type="EMBL" id="AP027370">
    <property type="protein sequence ID" value="BDY12015.1"/>
    <property type="molecule type" value="Genomic_DNA"/>
</dbReference>
<accession>A0ABM8FIB3</accession>
<dbReference type="Proteomes" id="UP001321445">
    <property type="component" value="Chromosome"/>
</dbReference>
<evidence type="ECO:0000313" key="4">
    <source>
        <dbReference type="EMBL" id="BDY12015.1"/>
    </source>
</evidence>
<dbReference type="InterPro" id="IPR002052">
    <property type="entry name" value="DNA_methylase_N6_adenine_CS"/>
</dbReference>
<organism evidence="4 5">
    <name type="scientific">Hydrogenimonas cancrithermarum</name>
    <dbReference type="NCBI Taxonomy" id="2993563"/>
    <lineage>
        <taxon>Bacteria</taxon>
        <taxon>Pseudomonadati</taxon>
        <taxon>Campylobacterota</taxon>
        <taxon>Epsilonproteobacteria</taxon>
        <taxon>Campylobacterales</taxon>
        <taxon>Hydrogenimonadaceae</taxon>
        <taxon>Hydrogenimonas</taxon>
    </lineage>
</organism>
<evidence type="ECO:0000259" key="3">
    <source>
        <dbReference type="Pfam" id="PF05175"/>
    </source>
</evidence>
<dbReference type="InterPro" id="IPR007848">
    <property type="entry name" value="Small_mtfrase_dom"/>
</dbReference>
<dbReference type="CDD" id="cd02440">
    <property type="entry name" value="AdoMet_MTases"/>
    <property type="match status" value="1"/>
</dbReference>
<dbReference type="PANTHER" id="PTHR47739:SF1">
    <property type="entry name" value="TRNA1(VAL) (ADENINE(37)-N6)-METHYLTRANSFERASE"/>
    <property type="match status" value="1"/>
</dbReference>
<dbReference type="SUPFAM" id="SSF53335">
    <property type="entry name" value="S-adenosyl-L-methionine-dependent methyltransferases"/>
    <property type="match status" value="1"/>
</dbReference>
<reference evidence="4 5" key="1">
    <citation type="submission" date="2023-03" db="EMBL/GenBank/DDBJ databases">
        <title>Description of Hydrogenimonas sp. ISO32.</title>
        <authorList>
            <person name="Mino S."/>
            <person name="Fukazawa S."/>
            <person name="Sawabe T."/>
        </authorList>
    </citation>
    <scope>NUCLEOTIDE SEQUENCE [LARGE SCALE GENOMIC DNA]</scope>
    <source>
        <strain evidence="4 5">ISO32</strain>
    </source>
</reference>
<keyword evidence="1 4" id="KW-0489">Methyltransferase</keyword>
<proteinExistence type="predicted"/>
<dbReference type="RefSeq" id="WP_286337228.1">
    <property type="nucleotide sequence ID" value="NZ_AP027370.1"/>
</dbReference>
<keyword evidence="5" id="KW-1185">Reference proteome</keyword>
<dbReference type="Gene3D" id="3.40.50.150">
    <property type="entry name" value="Vaccinia Virus protein VP39"/>
    <property type="match status" value="1"/>
</dbReference>
<gene>
    <name evidence="4" type="ORF">HCR_03270</name>
</gene>
<name>A0ABM8FIB3_9BACT</name>
<dbReference type="InterPro" id="IPR050210">
    <property type="entry name" value="tRNA_Adenine-N(6)_MTase"/>
</dbReference>
<dbReference type="PROSITE" id="PS00092">
    <property type="entry name" value="N6_MTASE"/>
    <property type="match status" value="1"/>
</dbReference>
<protein>
    <submittedName>
        <fullName evidence="4">Methyltransferase</fullName>
    </submittedName>
</protein>
<dbReference type="Pfam" id="PF05175">
    <property type="entry name" value="MTS"/>
    <property type="match status" value="1"/>
</dbReference>
<dbReference type="GO" id="GO:0008168">
    <property type="term" value="F:methyltransferase activity"/>
    <property type="evidence" value="ECO:0007669"/>
    <property type="project" value="UniProtKB-KW"/>
</dbReference>
<evidence type="ECO:0000313" key="5">
    <source>
        <dbReference type="Proteomes" id="UP001321445"/>
    </source>
</evidence>
<dbReference type="PANTHER" id="PTHR47739">
    <property type="entry name" value="TRNA1(VAL) (ADENINE(37)-N6)-METHYLTRANSFERASE"/>
    <property type="match status" value="1"/>
</dbReference>